<dbReference type="InterPro" id="IPR055140">
    <property type="entry name" value="Thiolase_C_2"/>
</dbReference>
<evidence type="ECO:0000313" key="3">
    <source>
        <dbReference type="Proteomes" id="UP001500655"/>
    </source>
</evidence>
<reference evidence="2 3" key="1">
    <citation type="journal article" date="2019" name="Int. J. Syst. Evol. Microbiol.">
        <title>The Global Catalogue of Microorganisms (GCM) 10K type strain sequencing project: providing services to taxonomists for standard genome sequencing and annotation.</title>
        <authorList>
            <consortium name="The Broad Institute Genomics Platform"/>
            <consortium name="The Broad Institute Genome Sequencing Center for Infectious Disease"/>
            <person name="Wu L."/>
            <person name="Ma J."/>
        </authorList>
    </citation>
    <scope>NUCLEOTIDE SEQUENCE [LARGE SCALE GENOMIC DNA]</scope>
    <source>
        <strain evidence="2 3">JCM 13249</strain>
    </source>
</reference>
<proteinExistence type="predicted"/>
<gene>
    <name evidence="2" type="ORF">GCM10009681_06970</name>
</gene>
<dbReference type="InterPro" id="IPR016039">
    <property type="entry name" value="Thiolase-like"/>
</dbReference>
<name>A0ABN2JTT1_9ACTN</name>
<dbReference type="PIRSF" id="PIRSF000429">
    <property type="entry name" value="Ac-CoA_Ac_transf"/>
    <property type="match status" value="1"/>
</dbReference>
<dbReference type="PANTHER" id="PTHR42870">
    <property type="entry name" value="ACETYL-COA C-ACETYLTRANSFERASE"/>
    <property type="match status" value="1"/>
</dbReference>
<comment type="caution">
    <text evidence="2">The sequence shown here is derived from an EMBL/GenBank/DDBJ whole genome shotgun (WGS) entry which is preliminary data.</text>
</comment>
<organism evidence="2 3">
    <name type="scientific">Luedemannella helvata</name>
    <dbReference type="NCBI Taxonomy" id="349315"/>
    <lineage>
        <taxon>Bacteria</taxon>
        <taxon>Bacillati</taxon>
        <taxon>Actinomycetota</taxon>
        <taxon>Actinomycetes</taxon>
        <taxon>Micromonosporales</taxon>
        <taxon>Micromonosporaceae</taxon>
        <taxon>Luedemannella</taxon>
    </lineage>
</organism>
<dbReference type="Gene3D" id="3.40.47.10">
    <property type="match status" value="1"/>
</dbReference>
<keyword evidence="3" id="KW-1185">Reference proteome</keyword>
<dbReference type="Pfam" id="PF22691">
    <property type="entry name" value="Thiolase_C_1"/>
    <property type="match status" value="1"/>
</dbReference>
<evidence type="ECO:0000313" key="2">
    <source>
        <dbReference type="EMBL" id="GAA1738797.1"/>
    </source>
</evidence>
<dbReference type="SUPFAM" id="SSF53901">
    <property type="entry name" value="Thiolase-like"/>
    <property type="match status" value="2"/>
</dbReference>
<dbReference type="PANTHER" id="PTHR42870:SF1">
    <property type="entry name" value="NON-SPECIFIC LIPID-TRANSFER PROTEIN-LIKE 2"/>
    <property type="match status" value="1"/>
</dbReference>
<dbReference type="EMBL" id="BAAALS010000002">
    <property type="protein sequence ID" value="GAA1738797.1"/>
    <property type="molecule type" value="Genomic_DNA"/>
</dbReference>
<sequence length="388" mass="40543">MTMSLRGSTAVVGVAESDLGQVAPGITAIDLAAQAAVRALDDAGLGTRDVDGLFSVVNGKLLHTVDVGEYLGIRPRFTDSTMTGGSAFVSMLLHAAIALTVGACDVALITYGSTARTDARAGRLYGGRPADQPDYESEFRPRSPVTGYALAARRHMHQYGTTREQLAEVAVAARQWAMLNPRAYRRTPITVEDVLASPVISAPFGALDCCLVTDGGGAAVMVRADRAADAPKPAAYVLGAAEAHWHKWISQMPDLTVTAARESGERAFRMAGLSPSDVDVLQLYDAFTINPILFIEDLGFCAKGEGGAFVSGGRIAPGGAYPVNTNGGGLSYCHPGMYGIFTIIESVRQLRGEAGDRQVPGVEVALAHGNGGQLSSQATAIFGSRGTL</sequence>
<dbReference type="InterPro" id="IPR002155">
    <property type="entry name" value="Thiolase"/>
</dbReference>
<evidence type="ECO:0000259" key="1">
    <source>
        <dbReference type="Pfam" id="PF22691"/>
    </source>
</evidence>
<dbReference type="Proteomes" id="UP001500655">
    <property type="component" value="Unassembled WGS sequence"/>
</dbReference>
<dbReference type="CDD" id="cd00829">
    <property type="entry name" value="SCP-x_thiolase"/>
    <property type="match status" value="1"/>
</dbReference>
<accession>A0ABN2JTT1</accession>
<dbReference type="NCBIfam" id="NF004811">
    <property type="entry name" value="PRK06158.1"/>
    <property type="match status" value="1"/>
</dbReference>
<protein>
    <submittedName>
        <fullName evidence="2">Thiolase</fullName>
    </submittedName>
</protein>
<dbReference type="RefSeq" id="WP_344076693.1">
    <property type="nucleotide sequence ID" value="NZ_BAAALS010000002.1"/>
</dbReference>
<feature type="domain" description="Thiolase C-terminal" evidence="1">
    <location>
        <begin position="241"/>
        <end position="383"/>
    </location>
</feature>